<dbReference type="Proteomes" id="UP001595799">
    <property type="component" value="Unassembled WGS sequence"/>
</dbReference>
<evidence type="ECO:0000313" key="2">
    <source>
        <dbReference type="Proteomes" id="UP001595799"/>
    </source>
</evidence>
<dbReference type="RefSeq" id="WP_382423028.1">
    <property type="nucleotide sequence ID" value="NZ_JBHSCW010000008.1"/>
</dbReference>
<organism evidence="1 2">
    <name type="scientific">Fodinicurvata halophila</name>
    <dbReference type="NCBI Taxonomy" id="1419723"/>
    <lineage>
        <taxon>Bacteria</taxon>
        <taxon>Pseudomonadati</taxon>
        <taxon>Pseudomonadota</taxon>
        <taxon>Alphaproteobacteria</taxon>
        <taxon>Rhodospirillales</taxon>
        <taxon>Rhodovibrionaceae</taxon>
        <taxon>Fodinicurvata</taxon>
    </lineage>
</organism>
<proteinExistence type="predicted"/>
<protein>
    <submittedName>
        <fullName evidence="1">Uncharacterized protein</fullName>
    </submittedName>
</protein>
<keyword evidence="2" id="KW-1185">Reference proteome</keyword>
<gene>
    <name evidence="1" type="ORF">ACFOW6_14045</name>
</gene>
<comment type="caution">
    <text evidence="1">The sequence shown here is derived from an EMBL/GenBank/DDBJ whole genome shotgun (WGS) entry which is preliminary data.</text>
</comment>
<dbReference type="EMBL" id="JBHSCW010000008">
    <property type="protein sequence ID" value="MFC4352668.1"/>
    <property type="molecule type" value="Genomic_DNA"/>
</dbReference>
<evidence type="ECO:0000313" key="1">
    <source>
        <dbReference type="EMBL" id="MFC4352668.1"/>
    </source>
</evidence>
<reference evidence="2" key="1">
    <citation type="journal article" date="2019" name="Int. J. Syst. Evol. Microbiol.">
        <title>The Global Catalogue of Microorganisms (GCM) 10K type strain sequencing project: providing services to taxonomists for standard genome sequencing and annotation.</title>
        <authorList>
            <consortium name="The Broad Institute Genomics Platform"/>
            <consortium name="The Broad Institute Genome Sequencing Center for Infectious Disease"/>
            <person name="Wu L."/>
            <person name="Ma J."/>
        </authorList>
    </citation>
    <scope>NUCLEOTIDE SEQUENCE [LARGE SCALE GENOMIC DNA]</scope>
    <source>
        <strain evidence="2">CECT 8472</strain>
    </source>
</reference>
<sequence length="205" mass="22841">MNEDIQNFLNALDGIGYIVEGGGRILAVGQPQWQDFLEKTGFAASPTKNVIGHNLFDFITGAEVRSSYQRLHESVWHGQGQKLSFQYRCDGPSVKREMRMSMSHLSLDGIGGAVLYQSQLLSEVARPPLNLLDPDLILGVMANERNFPIVALCSYCQKVAWPLSEHREDAREWITPEDYYARGGHSDVRVSHGICPSCVGMLEMA</sequence>
<name>A0ABV8UPC4_9PROT</name>
<accession>A0ABV8UPC4</accession>